<feature type="domain" description="Glycosyltransferase RgtA/B/C/D-like" evidence="9">
    <location>
        <begin position="39"/>
        <end position="198"/>
    </location>
</feature>
<keyword evidence="5 8" id="KW-0812">Transmembrane</keyword>
<evidence type="ECO:0000256" key="6">
    <source>
        <dbReference type="ARBA" id="ARBA00022989"/>
    </source>
</evidence>
<feature type="transmembrane region" description="Helical" evidence="8">
    <location>
        <begin position="316"/>
        <end position="336"/>
    </location>
</feature>
<evidence type="ECO:0000313" key="10">
    <source>
        <dbReference type="EMBL" id="WFS24687.1"/>
    </source>
</evidence>
<dbReference type="GO" id="GO:0016757">
    <property type="term" value="F:glycosyltransferase activity"/>
    <property type="evidence" value="ECO:0007669"/>
    <property type="project" value="UniProtKB-KW"/>
</dbReference>
<evidence type="ECO:0000313" key="11">
    <source>
        <dbReference type="Proteomes" id="UP000318939"/>
    </source>
</evidence>
<gene>
    <name evidence="10" type="ORF">PR018_13460</name>
</gene>
<reference evidence="10" key="2">
    <citation type="journal article" date="2023" name="MicrobiologyOpen">
        <title>Genomics of the tumorigenes clade of the family Rhizobiaceae and description of Rhizobium rhododendri sp. nov.</title>
        <authorList>
            <person name="Kuzmanovic N."/>
            <person name="diCenzo G.C."/>
            <person name="Bunk B."/>
            <person name="Sproeer C."/>
            <person name="Fruehling A."/>
            <person name="Neumann-Schaal M."/>
            <person name="Overmann J."/>
            <person name="Smalla K."/>
        </authorList>
    </citation>
    <scope>NUCLEOTIDE SEQUENCE</scope>
    <source>
        <strain evidence="10">Rho-6.2</strain>
    </source>
</reference>
<keyword evidence="3 10" id="KW-0328">Glycosyltransferase</keyword>
<evidence type="ECO:0000256" key="1">
    <source>
        <dbReference type="ARBA" id="ARBA00004651"/>
    </source>
</evidence>
<evidence type="ECO:0000256" key="3">
    <source>
        <dbReference type="ARBA" id="ARBA00022676"/>
    </source>
</evidence>
<evidence type="ECO:0000256" key="2">
    <source>
        <dbReference type="ARBA" id="ARBA00022475"/>
    </source>
</evidence>
<protein>
    <submittedName>
        <fullName evidence="10">Glycosyltransferase family 39 protein</fullName>
        <ecNumber evidence="10">2.4.-.-</ecNumber>
    </submittedName>
</protein>
<accession>A0ABY8ILU4</accession>
<evidence type="ECO:0000256" key="7">
    <source>
        <dbReference type="ARBA" id="ARBA00023136"/>
    </source>
</evidence>
<feature type="transmembrane region" description="Helical" evidence="8">
    <location>
        <begin position="69"/>
        <end position="86"/>
    </location>
</feature>
<keyword evidence="6 8" id="KW-1133">Transmembrane helix</keyword>
<dbReference type="InterPro" id="IPR050297">
    <property type="entry name" value="LipidA_mod_glycosyltrf_83"/>
</dbReference>
<keyword evidence="2" id="KW-1003">Cell membrane</keyword>
<keyword evidence="11" id="KW-1185">Reference proteome</keyword>
<dbReference type="EC" id="2.4.-.-" evidence="10"/>
<evidence type="ECO:0000259" key="9">
    <source>
        <dbReference type="Pfam" id="PF13231"/>
    </source>
</evidence>
<evidence type="ECO:0000256" key="8">
    <source>
        <dbReference type="SAM" id="Phobius"/>
    </source>
</evidence>
<feature type="transmembrane region" description="Helical" evidence="8">
    <location>
        <begin position="285"/>
        <end position="304"/>
    </location>
</feature>
<dbReference type="EMBL" id="CP117267">
    <property type="protein sequence ID" value="WFS24687.1"/>
    <property type="molecule type" value="Genomic_DNA"/>
</dbReference>
<reference evidence="10" key="1">
    <citation type="journal article" date="2019" name="Phytopathology">
        <title>A Novel Group of Rhizobium tumorigenes-Like Agrobacteria Associated with Crown Gall Disease of Rhododendron and Blueberry.</title>
        <authorList>
            <person name="Kuzmanovic N."/>
            <person name="Behrens P."/>
            <person name="Idczak E."/>
            <person name="Wagner S."/>
            <person name="Gotz M."/>
            <person name="Sproer C."/>
            <person name="Bunk B."/>
            <person name="Overmann J."/>
            <person name="Smalla K."/>
        </authorList>
    </citation>
    <scope>NUCLEOTIDE SEQUENCE</scope>
    <source>
        <strain evidence="10">Rho-6.2</strain>
    </source>
</reference>
<name>A0ABY8ILU4_9HYPH</name>
<evidence type="ECO:0000256" key="4">
    <source>
        <dbReference type="ARBA" id="ARBA00022679"/>
    </source>
</evidence>
<keyword evidence="4 10" id="KW-0808">Transferase</keyword>
<comment type="subcellular location">
    <subcellularLocation>
        <location evidence="1">Cell membrane</location>
        <topology evidence="1">Multi-pass membrane protein</topology>
    </subcellularLocation>
</comment>
<keyword evidence="7 8" id="KW-0472">Membrane</keyword>
<proteinExistence type="predicted"/>
<feature type="transmembrane region" description="Helical" evidence="8">
    <location>
        <begin position="92"/>
        <end position="110"/>
    </location>
</feature>
<dbReference type="PANTHER" id="PTHR33908">
    <property type="entry name" value="MANNOSYLTRANSFERASE YKCB-RELATED"/>
    <property type="match status" value="1"/>
</dbReference>
<dbReference type="InterPro" id="IPR038731">
    <property type="entry name" value="RgtA/B/C-like"/>
</dbReference>
<feature type="transmembrane region" description="Helical" evidence="8">
    <location>
        <begin position="229"/>
        <end position="250"/>
    </location>
</feature>
<feature type="transmembrane region" description="Helical" evidence="8">
    <location>
        <begin position="139"/>
        <end position="169"/>
    </location>
</feature>
<feature type="transmembrane region" description="Helical" evidence="8">
    <location>
        <begin position="117"/>
        <end position="133"/>
    </location>
</feature>
<feature type="transmembrane region" description="Helical" evidence="8">
    <location>
        <begin position="262"/>
        <end position="279"/>
    </location>
</feature>
<sequence>MVALTLWRIVTLSFDTTDLFVDEAQYWLWSQSLDFGYYSKPPMIAWILRAMLEISGSSSIFWIRICGPLLHLATGLALMQVALRLFDREIAVWAGVTYITLPGVALSSVFFSTDVPLLFFLAVALAAYVVLTGRRSVTIAVALGLAVAGAFLSKYAILFLLPGGLIAIACVPKARIAWRDAWIAVAVASAGCLPNIWWNLENRMVTVKHTENIAHWGRLNPHLSGGLEFFGAQFGVVGPIVFAAILIAGYRVLRRGGEWREQMLVWLSLPIIALISLQATLAKAYANWAATAYVAGTLLAVWTLRRVWPQGLKWSLLLNGTVSCLVATAPVFAIPVSESGASIVLDRYLGRSKVSNDAAALARTLGLRDIVSDDRDILADMFYTLRARGYSIYASGDPDAPQSYYDQKFPVPKSLHGSVLFVSTHPNACPTGPQAPAATWQPQTGNYRGKTIYAYRLDASCLATGGGL</sequence>
<dbReference type="Pfam" id="PF13231">
    <property type="entry name" value="PMT_2"/>
    <property type="match status" value="1"/>
</dbReference>
<organism evidence="10 11">
    <name type="scientific">Rhizobium rhododendri</name>
    <dbReference type="NCBI Taxonomy" id="2506430"/>
    <lineage>
        <taxon>Bacteria</taxon>
        <taxon>Pseudomonadati</taxon>
        <taxon>Pseudomonadota</taxon>
        <taxon>Alphaproteobacteria</taxon>
        <taxon>Hyphomicrobiales</taxon>
        <taxon>Rhizobiaceae</taxon>
        <taxon>Rhizobium/Agrobacterium group</taxon>
        <taxon>Rhizobium</taxon>
    </lineage>
</organism>
<evidence type="ECO:0000256" key="5">
    <source>
        <dbReference type="ARBA" id="ARBA00022692"/>
    </source>
</evidence>
<dbReference type="RefSeq" id="WP_142831568.1">
    <property type="nucleotide sequence ID" value="NZ_CP117267.1"/>
</dbReference>
<dbReference type="Proteomes" id="UP000318939">
    <property type="component" value="Chromosome"/>
</dbReference>
<dbReference type="PANTHER" id="PTHR33908:SF11">
    <property type="entry name" value="MEMBRANE PROTEIN"/>
    <property type="match status" value="1"/>
</dbReference>